<evidence type="ECO:0000313" key="2">
    <source>
        <dbReference type="EMBL" id="ETI39018.1"/>
    </source>
</evidence>
<evidence type="ECO:0000256" key="1">
    <source>
        <dbReference type="SAM" id="MobiDB-lite"/>
    </source>
</evidence>
<comment type="caution">
    <text evidence="2">The sequence shown here is derived from an EMBL/GenBank/DDBJ whole genome shotgun (WGS) entry which is preliminary data.</text>
</comment>
<proteinExistence type="predicted"/>
<reference evidence="2 3" key="1">
    <citation type="submission" date="2013-11" db="EMBL/GenBank/DDBJ databases">
        <title>The Genome Sequence of Phytophthora parasitica P1569.</title>
        <authorList>
            <consortium name="The Broad Institute Genomics Platform"/>
            <person name="Russ C."/>
            <person name="Tyler B."/>
            <person name="Panabieres F."/>
            <person name="Shan W."/>
            <person name="Tripathy S."/>
            <person name="Grunwald N."/>
            <person name="Machado M."/>
            <person name="Johnson C.S."/>
            <person name="Arredondo F."/>
            <person name="Hong C."/>
            <person name="Coffey M."/>
            <person name="Young S.K."/>
            <person name="Zeng Q."/>
            <person name="Gargeya S."/>
            <person name="Fitzgerald M."/>
            <person name="Abouelleil A."/>
            <person name="Alvarado L."/>
            <person name="Chapman S.B."/>
            <person name="Gainer-Dewar J."/>
            <person name="Goldberg J."/>
            <person name="Griggs A."/>
            <person name="Gujja S."/>
            <person name="Hansen M."/>
            <person name="Howarth C."/>
            <person name="Imamovic A."/>
            <person name="Ireland A."/>
            <person name="Larimer J."/>
            <person name="McCowan C."/>
            <person name="Murphy C."/>
            <person name="Pearson M."/>
            <person name="Poon T.W."/>
            <person name="Priest M."/>
            <person name="Roberts A."/>
            <person name="Saif S."/>
            <person name="Shea T."/>
            <person name="Sykes S."/>
            <person name="Wortman J."/>
            <person name="Nusbaum C."/>
            <person name="Birren B."/>
        </authorList>
    </citation>
    <scope>NUCLEOTIDE SEQUENCE [LARGE SCALE GENOMIC DNA]</scope>
    <source>
        <strain evidence="2 3">P1569</strain>
    </source>
</reference>
<dbReference type="HOGENOM" id="CLU_199450_0_0_1"/>
<feature type="compositionally biased region" description="Basic and acidic residues" evidence="1">
    <location>
        <begin position="50"/>
        <end position="59"/>
    </location>
</feature>
<keyword evidence="3" id="KW-1185">Reference proteome</keyword>
<organism evidence="2 3">
    <name type="scientific">Phytophthora nicotianae P1569</name>
    <dbReference type="NCBI Taxonomy" id="1317065"/>
    <lineage>
        <taxon>Eukaryota</taxon>
        <taxon>Sar</taxon>
        <taxon>Stramenopiles</taxon>
        <taxon>Oomycota</taxon>
        <taxon>Peronosporomycetes</taxon>
        <taxon>Peronosporales</taxon>
        <taxon>Peronosporaceae</taxon>
        <taxon>Phytophthora</taxon>
    </lineage>
</organism>
<gene>
    <name evidence="2" type="ORF">F443_15350</name>
</gene>
<protein>
    <submittedName>
        <fullName evidence="2">Uncharacterized protein</fullName>
    </submittedName>
</protein>
<evidence type="ECO:0000313" key="3">
    <source>
        <dbReference type="Proteomes" id="UP000018721"/>
    </source>
</evidence>
<dbReference type="EMBL" id="ANIZ01002689">
    <property type="protein sequence ID" value="ETI39018.1"/>
    <property type="molecule type" value="Genomic_DNA"/>
</dbReference>
<feature type="region of interest" description="Disordered" evidence="1">
    <location>
        <begin position="40"/>
        <end position="59"/>
    </location>
</feature>
<dbReference type="Proteomes" id="UP000018721">
    <property type="component" value="Unassembled WGS sequence"/>
</dbReference>
<dbReference type="AlphaFoldDB" id="V9EKJ0"/>
<feature type="non-terminal residue" evidence="2">
    <location>
        <position position="1"/>
    </location>
</feature>
<accession>V9EKJ0</accession>
<name>V9EKJ0_PHYNI</name>
<sequence>NPLRLQDRNASAQPAPFKDSLSVLINAWKRPSVVEYTRNVNPHPPPVRSCMHEAWRDTP</sequence>